<name>A0A1Y5T5D2_9RHOB</name>
<gene>
    <name evidence="2" type="ORF">PAM7971_02684</name>
</gene>
<evidence type="ECO:0000313" key="2">
    <source>
        <dbReference type="EMBL" id="SLN52754.1"/>
    </source>
</evidence>
<proteinExistence type="predicted"/>
<accession>A0A1Y5T5D2</accession>
<keyword evidence="3" id="KW-1185">Reference proteome</keyword>
<dbReference type="Proteomes" id="UP000193307">
    <property type="component" value="Unassembled WGS sequence"/>
</dbReference>
<dbReference type="STRING" id="658057.SAMN04488032_1341"/>
<evidence type="ECO:0000256" key="1">
    <source>
        <dbReference type="SAM" id="MobiDB-lite"/>
    </source>
</evidence>
<sequence>MKIYCKGRAIIEHAINGESHEIFPDELGWEPTGGSERNMGPEELYEALVDHDELGELRWSLSEYPIGVENYKNTDVGKHRLVGPVALSCRPRCSFKPPSVRKRQGFSSPMLSGDGADCRTL</sequence>
<protein>
    <submittedName>
        <fullName evidence="2">Uncharacterized protein</fullName>
    </submittedName>
</protein>
<evidence type="ECO:0000313" key="3">
    <source>
        <dbReference type="Proteomes" id="UP000193307"/>
    </source>
</evidence>
<feature type="region of interest" description="Disordered" evidence="1">
    <location>
        <begin position="98"/>
        <end position="121"/>
    </location>
</feature>
<dbReference type="EMBL" id="FWFW01000008">
    <property type="protein sequence ID" value="SLN52754.1"/>
    <property type="molecule type" value="Genomic_DNA"/>
</dbReference>
<dbReference type="AlphaFoldDB" id="A0A1Y5T5D2"/>
<reference evidence="2 3" key="1">
    <citation type="submission" date="2017-03" db="EMBL/GenBank/DDBJ databases">
        <authorList>
            <person name="Afonso C.L."/>
            <person name="Miller P.J."/>
            <person name="Scott M.A."/>
            <person name="Spackman E."/>
            <person name="Goraichik I."/>
            <person name="Dimitrov K.M."/>
            <person name="Suarez D.L."/>
            <person name="Swayne D.E."/>
        </authorList>
    </citation>
    <scope>NUCLEOTIDE SEQUENCE [LARGE SCALE GENOMIC DNA]</scope>
    <source>
        <strain evidence="2 3">CECT 7971</strain>
    </source>
</reference>
<organism evidence="2 3">
    <name type="scientific">Pacificibacter marinus</name>
    <dbReference type="NCBI Taxonomy" id="658057"/>
    <lineage>
        <taxon>Bacteria</taxon>
        <taxon>Pseudomonadati</taxon>
        <taxon>Pseudomonadota</taxon>
        <taxon>Alphaproteobacteria</taxon>
        <taxon>Rhodobacterales</taxon>
        <taxon>Roseobacteraceae</taxon>
        <taxon>Pacificibacter</taxon>
    </lineage>
</organism>